<evidence type="ECO:0000259" key="2">
    <source>
        <dbReference type="Pfam" id="PF14021"/>
    </source>
</evidence>
<evidence type="ECO:0000313" key="4">
    <source>
        <dbReference type="Proteomes" id="UP001500689"/>
    </source>
</evidence>
<dbReference type="InterPro" id="IPR025331">
    <property type="entry name" value="TNT"/>
</dbReference>
<feature type="region of interest" description="Disordered" evidence="1">
    <location>
        <begin position="84"/>
        <end position="106"/>
    </location>
</feature>
<gene>
    <name evidence="3" type="ORF">GCM10022222_24600</name>
</gene>
<dbReference type="EMBL" id="BAAAZN010000004">
    <property type="protein sequence ID" value="GAA3540033.1"/>
    <property type="molecule type" value="Genomic_DNA"/>
</dbReference>
<organism evidence="3 4">
    <name type="scientific">Amycolatopsis ultiminotia</name>
    <dbReference type="NCBI Taxonomy" id="543629"/>
    <lineage>
        <taxon>Bacteria</taxon>
        <taxon>Bacillati</taxon>
        <taxon>Actinomycetota</taxon>
        <taxon>Actinomycetes</taxon>
        <taxon>Pseudonocardiales</taxon>
        <taxon>Pseudonocardiaceae</taxon>
        <taxon>Amycolatopsis</taxon>
    </lineage>
</organism>
<comment type="caution">
    <text evidence="3">The sequence shown here is derived from an EMBL/GenBank/DDBJ whole genome shotgun (WGS) entry which is preliminary data.</text>
</comment>
<dbReference type="RefSeq" id="WP_344858783.1">
    <property type="nucleotide sequence ID" value="NZ_BAAAZN010000004.1"/>
</dbReference>
<dbReference type="Proteomes" id="UP001500689">
    <property type="component" value="Unassembled WGS sequence"/>
</dbReference>
<feature type="region of interest" description="Disordered" evidence="1">
    <location>
        <begin position="1"/>
        <end position="60"/>
    </location>
</feature>
<reference evidence="4" key="1">
    <citation type="journal article" date="2019" name="Int. J. Syst. Evol. Microbiol.">
        <title>The Global Catalogue of Microorganisms (GCM) 10K type strain sequencing project: providing services to taxonomists for standard genome sequencing and annotation.</title>
        <authorList>
            <consortium name="The Broad Institute Genomics Platform"/>
            <consortium name="The Broad Institute Genome Sequencing Center for Infectious Disease"/>
            <person name="Wu L."/>
            <person name="Ma J."/>
        </authorList>
    </citation>
    <scope>NUCLEOTIDE SEQUENCE [LARGE SCALE GENOMIC DNA]</scope>
    <source>
        <strain evidence="4">JCM 16898</strain>
    </source>
</reference>
<feature type="domain" description="TNT" evidence="2">
    <location>
        <begin position="186"/>
        <end position="270"/>
    </location>
</feature>
<name>A0ABP6VS36_9PSEU</name>
<accession>A0ABP6VS36</accession>
<dbReference type="PANTHER" id="PTHR42059">
    <property type="entry name" value="TNT DOMAIN-CONTAINING PROTEIN"/>
    <property type="match status" value="1"/>
</dbReference>
<protein>
    <submittedName>
        <fullName evidence="3">TNT domain-containing protein</fullName>
    </submittedName>
</protein>
<dbReference type="PANTHER" id="PTHR42059:SF1">
    <property type="entry name" value="TNT DOMAIN-CONTAINING PROTEIN"/>
    <property type="match status" value="1"/>
</dbReference>
<sequence length="276" mass="29743">MSDQLEPADTDVATGPVRVPAQYGGLLERGFDDVPTPPSGTGVLRSPARGHRPPVGAPRTDRESVLALFLVHMFPLGHLPVAADRPERQLPPPAKPGAGGVRCPPSDHPESALLEDTAVLGYVEQGFRRSPTPPADPEPPEAIVEDYRPPEGAEWEQRFVAGAEYVWPSAQQFPEGGTGEPEAVVLGEGTLLDRFGGEHGRVFAPDGTPFAQRSLPPAALRSGYRRYRVLKPVPMWRSNVAEWFGQPGGGLRYRAVLAADELVTLGFLADITQEAR</sequence>
<evidence type="ECO:0000256" key="1">
    <source>
        <dbReference type="SAM" id="MobiDB-lite"/>
    </source>
</evidence>
<proteinExistence type="predicted"/>
<dbReference type="InterPro" id="IPR053024">
    <property type="entry name" value="Fungal_surface_NADase"/>
</dbReference>
<keyword evidence="4" id="KW-1185">Reference proteome</keyword>
<evidence type="ECO:0000313" key="3">
    <source>
        <dbReference type="EMBL" id="GAA3540033.1"/>
    </source>
</evidence>
<dbReference type="Pfam" id="PF14021">
    <property type="entry name" value="TNT"/>
    <property type="match status" value="1"/>
</dbReference>